<evidence type="ECO:0000313" key="2">
    <source>
        <dbReference type="Proteomes" id="UP001595947"/>
    </source>
</evidence>
<evidence type="ECO:0000313" key="1">
    <source>
        <dbReference type="EMBL" id="MFC5060722.1"/>
    </source>
</evidence>
<dbReference type="EMBL" id="JBHSIV010000001">
    <property type="protein sequence ID" value="MFC5060722.1"/>
    <property type="molecule type" value="Genomic_DNA"/>
</dbReference>
<reference evidence="2" key="1">
    <citation type="journal article" date="2019" name="Int. J. Syst. Evol. Microbiol.">
        <title>The Global Catalogue of Microorganisms (GCM) 10K type strain sequencing project: providing services to taxonomists for standard genome sequencing and annotation.</title>
        <authorList>
            <consortium name="The Broad Institute Genomics Platform"/>
            <consortium name="The Broad Institute Genome Sequencing Center for Infectious Disease"/>
            <person name="Wu L."/>
            <person name="Ma J."/>
        </authorList>
    </citation>
    <scope>NUCLEOTIDE SEQUENCE [LARGE SCALE GENOMIC DNA]</scope>
    <source>
        <strain evidence="2">CGMCC 4.7093</strain>
    </source>
</reference>
<accession>A0ABV9YG32</accession>
<name>A0ABV9YG32_9PSEU</name>
<dbReference type="RefSeq" id="WP_378034075.1">
    <property type="nucleotide sequence ID" value="NZ_JBHSIV010000001.1"/>
</dbReference>
<proteinExistence type="predicted"/>
<organism evidence="1 2">
    <name type="scientific">Actinomycetospora atypica</name>
    <dbReference type="NCBI Taxonomy" id="1290095"/>
    <lineage>
        <taxon>Bacteria</taxon>
        <taxon>Bacillati</taxon>
        <taxon>Actinomycetota</taxon>
        <taxon>Actinomycetes</taxon>
        <taxon>Pseudonocardiales</taxon>
        <taxon>Pseudonocardiaceae</taxon>
        <taxon>Actinomycetospora</taxon>
    </lineage>
</organism>
<keyword evidence="2" id="KW-1185">Reference proteome</keyword>
<comment type="caution">
    <text evidence="1">The sequence shown here is derived from an EMBL/GenBank/DDBJ whole genome shotgun (WGS) entry which is preliminary data.</text>
</comment>
<gene>
    <name evidence="1" type="ORF">ACFPBZ_00750</name>
</gene>
<dbReference type="Proteomes" id="UP001595947">
    <property type="component" value="Unassembled WGS sequence"/>
</dbReference>
<sequence length="59" mass="6375">MSALGTQSGRVARADWRRDLVAVPAPQDRPRPRWTEAVGASVLLSVLDSLDQQDETASA</sequence>
<protein>
    <submittedName>
        <fullName evidence="1">Uncharacterized protein</fullName>
    </submittedName>
</protein>